<accession>A0AAV4PSU0</accession>
<dbReference type="AlphaFoldDB" id="A0AAV4PSU0"/>
<sequence>MINSRSKNNHFSKKYPSKFSLNPLIALRRISFRSDFSFCTSHNEPYSVHSHEFHMRTPPPLFGLLSINYRLRIGSFSCRPPRRIRMAKKQRGVREPDDPLAMSEFTWCLHLWNSYDGFHTE</sequence>
<organism evidence="1 2">
    <name type="scientific">Caerostris extrusa</name>
    <name type="common">Bark spider</name>
    <name type="synonym">Caerostris bankana</name>
    <dbReference type="NCBI Taxonomy" id="172846"/>
    <lineage>
        <taxon>Eukaryota</taxon>
        <taxon>Metazoa</taxon>
        <taxon>Ecdysozoa</taxon>
        <taxon>Arthropoda</taxon>
        <taxon>Chelicerata</taxon>
        <taxon>Arachnida</taxon>
        <taxon>Araneae</taxon>
        <taxon>Araneomorphae</taxon>
        <taxon>Entelegynae</taxon>
        <taxon>Araneoidea</taxon>
        <taxon>Araneidae</taxon>
        <taxon>Caerostris</taxon>
    </lineage>
</organism>
<dbReference type="EMBL" id="BPLR01005126">
    <property type="protein sequence ID" value="GIY00001.1"/>
    <property type="molecule type" value="Genomic_DNA"/>
</dbReference>
<gene>
    <name evidence="1" type="ORF">CEXT_8521</name>
</gene>
<keyword evidence="2" id="KW-1185">Reference proteome</keyword>
<protein>
    <submittedName>
        <fullName evidence="1">Uncharacterized protein</fullName>
    </submittedName>
</protein>
<name>A0AAV4PSU0_CAEEX</name>
<proteinExistence type="predicted"/>
<comment type="caution">
    <text evidence="1">The sequence shown here is derived from an EMBL/GenBank/DDBJ whole genome shotgun (WGS) entry which is preliminary data.</text>
</comment>
<dbReference type="Proteomes" id="UP001054945">
    <property type="component" value="Unassembled WGS sequence"/>
</dbReference>
<evidence type="ECO:0000313" key="2">
    <source>
        <dbReference type="Proteomes" id="UP001054945"/>
    </source>
</evidence>
<evidence type="ECO:0000313" key="1">
    <source>
        <dbReference type="EMBL" id="GIY00001.1"/>
    </source>
</evidence>
<reference evidence="1 2" key="1">
    <citation type="submission" date="2021-06" db="EMBL/GenBank/DDBJ databases">
        <title>Caerostris extrusa draft genome.</title>
        <authorList>
            <person name="Kono N."/>
            <person name="Arakawa K."/>
        </authorList>
    </citation>
    <scope>NUCLEOTIDE SEQUENCE [LARGE SCALE GENOMIC DNA]</scope>
</reference>